<dbReference type="WBParaSite" id="ACRNAN_Path_1165.g4513.t1">
    <property type="protein sequence ID" value="ACRNAN_Path_1165.g4513.t1"/>
    <property type="gene ID" value="ACRNAN_Path_1165.g4513"/>
</dbReference>
<name>A0A914BWL3_9BILA</name>
<evidence type="ECO:0000256" key="1">
    <source>
        <dbReference type="SAM" id="MobiDB-lite"/>
    </source>
</evidence>
<reference evidence="3" key="1">
    <citation type="submission" date="2022-11" db="UniProtKB">
        <authorList>
            <consortium name="WormBaseParasite"/>
        </authorList>
    </citation>
    <scope>IDENTIFICATION</scope>
</reference>
<feature type="region of interest" description="Disordered" evidence="1">
    <location>
        <begin position="383"/>
        <end position="416"/>
    </location>
</feature>
<evidence type="ECO:0000313" key="3">
    <source>
        <dbReference type="WBParaSite" id="ACRNAN_Path_1165.g4513.t1"/>
    </source>
</evidence>
<evidence type="ECO:0000313" key="2">
    <source>
        <dbReference type="Proteomes" id="UP000887540"/>
    </source>
</evidence>
<feature type="region of interest" description="Disordered" evidence="1">
    <location>
        <begin position="122"/>
        <end position="193"/>
    </location>
</feature>
<organism evidence="2 3">
    <name type="scientific">Acrobeloides nanus</name>
    <dbReference type="NCBI Taxonomy" id="290746"/>
    <lineage>
        <taxon>Eukaryota</taxon>
        <taxon>Metazoa</taxon>
        <taxon>Ecdysozoa</taxon>
        <taxon>Nematoda</taxon>
        <taxon>Chromadorea</taxon>
        <taxon>Rhabditida</taxon>
        <taxon>Tylenchina</taxon>
        <taxon>Cephalobomorpha</taxon>
        <taxon>Cephaloboidea</taxon>
        <taxon>Cephalobidae</taxon>
        <taxon>Acrobeloides</taxon>
    </lineage>
</organism>
<keyword evidence="2" id="KW-1185">Reference proteome</keyword>
<accession>A0A914BWL3</accession>
<proteinExistence type="predicted"/>
<sequence length="744" mass="85240">MTLEEEINQPSWDEALDQIITPKKKSRAILLRETLLASNPTAPKLKSDTFIDLNDTKKSAENCSGNPLDLWFIDKLLPLKERNRPEKLKLKERKHHKVGHNEIKKDLEKALSVRRRQEHEQRIRFYNADNENFSDKEEDEEELEISDEEDVEDECQKENLQVEDDDKADDSGEAEDEIVDEEEADLDEEAEDEEIQEHHVMLDDEADDDDENSCGLELNEEKTQDLESVENEVLNHIDENSLESSGLDLNLDTHVPDTPDFDSKHRVNRPDLGLTQPNCKIDINSEVNMDELVLLCSGNFAESCNTEARNILASPTFSSQLLDEGSQESLLNVMEEDSLNTISVVPETQDDLLSNKDADFAISQKVNIADYFDDEDTLQDFERIDDDEDDALSRKRPINTIESDDEDSQIVAPPKRRLRFEDSDDDHEENESSQQINGLIHGAESTLLPQVVTPHNPPLQLDDELFTADYDDDNLPVDTAYYEDELDEDGGYKKHFTTHISDEDETSDNEAKSFKLRNVKDVFDDEASLSGDDVGSDLDDEGEELNEYEVEEGDADKLPDDEELRTGIVKQYLKQRHDEEDRRLIQIQETLFADGDLQGNGNNDRSFRYRWRGNMENLDDIDWTKFTGGDQTMLQDLENEELEMDTELKKRQAEMAIWKMKLDKDKDSQQSQKVSLLDDEMADSPLFEIGKKLITNKKSIPLTHSSDNSLPRDSLLNKAASLNVLLKETTTNNENRTTAAFRVK</sequence>
<feature type="compositionally biased region" description="Acidic residues" evidence="1">
    <location>
        <begin position="136"/>
        <end position="193"/>
    </location>
</feature>
<dbReference type="Proteomes" id="UP000887540">
    <property type="component" value="Unplaced"/>
</dbReference>
<protein>
    <submittedName>
        <fullName evidence="3">Claspin</fullName>
    </submittedName>
</protein>
<dbReference type="AlphaFoldDB" id="A0A914BWL3"/>